<dbReference type="AlphaFoldDB" id="A0AAU4JXT3"/>
<dbReference type="SUPFAM" id="SSF159894">
    <property type="entry name" value="YgaC/TfoX-N like"/>
    <property type="match status" value="1"/>
</dbReference>
<evidence type="ECO:0000313" key="3">
    <source>
        <dbReference type="Proteomes" id="UP001432128"/>
    </source>
</evidence>
<gene>
    <name evidence="2" type="ORF">OG579_12530</name>
</gene>
<evidence type="ECO:0000259" key="1">
    <source>
        <dbReference type="Pfam" id="PF04993"/>
    </source>
</evidence>
<evidence type="ECO:0000313" key="2">
    <source>
        <dbReference type="EMBL" id="WUM18571.1"/>
    </source>
</evidence>
<accession>A0AAU4JXT3</accession>
<keyword evidence="3" id="KW-1185">Reference proteome</keyword>
<proteinExistence type="predicted"/>
<reference evidence="2 3" key="1">
    <citation type="submission" date="2022-10" db="EMBL/GenBank/DDBJ databases">
        <title>The complete genomes of actinobacterial strains from the NBC collection.</title>
        <authorList>
            <person name="Joergensen T.S."/>
            <person name="Alvarez Arevalo M."/>
            <person name="Sterndorff E.B."/>
            <person name="Faurdal D."/>
            <person name="Vuksanovic O."/>
            <person name="Mourched A.-S."/>
            <person name="Charusanti P."/>
            <person name="Shaw S."/>
            <person name="Blin K."/>
            <person name="Weber T."/>
        </authorList>
    </citation>
    <scope>NUCLEOTIDE SEQUENCE [LARGE SCALE GENOMIC DNA]</scope>
    <source>
        <strain evidence="2 3">NBC_00319</strain>
    </source>
</reference>
<dbReference type="EMBL" id="CP108021">
    <property type="protein sequence ID" value="WUM18571.1"/>
    <property type="molecule type" value="Genomic_DNA"/>
</dbReference>
<dbReference type="InterPro" id="IPR007076">
    <property type="entry name" value="TfoX_N"/>
</dbReference>
<protein>
    <submittedName>
        <fullName evidence="2">TfoX/Sxy family protein</fullName>
    </submittedName>
</protein>
<dbReference type="Pfam" id="PF04993">
    <property type="entry name" value="TfoX_N"/>
    <property type="match status" value="1"/>
</dbReference>
<dbReference type="KEGG" id="whr:OG579_12530"/>
<organism evidence="2 3">
    <name type="scientific">Williamsia herbipolensis</name>
    <dbReference type="NCBI Taxonomy" id="1603258"/>
    <lineage>
        <taxon>Bacteria</taxon>
        <taxon>Bacillati</taxon>
        <taxon>Actinomycetota</taxon>
        <taxon>Actinomycetes</taxon>
        <taxon>Mycobacteriales</taxon>
        <taxon>Nocardiaceae</taxon>
        <taxon>Williamsia</taxon>
    </lineage>
</organism>
<name>A0AAU4JXT3_9NOCA</name>
<sequence>MAYDEDLADRIRDAMETEPHLTEKRMFGGLAFLVDGHMAVVILSKQQGLMVRVDPADADALMARDHVGPMIMSGKPARGWLRIDPPGLVDDDALGDWTDRAAAFVLTLPQK</sequence>
<dbReference type="Gene3D" id="3.30.1460.30">
    <property type="entry name" value="YgaC/TfoX-N like chaperone"/>
    <property type="match status" value="1"/>
</dbReference>
<dbReference type="RefSeq" id="WP_328856193.1">
    <property type="nucleotide sequence ID" value="NZ_CP108021.1"/>
</dbReference>
<feature type="domain" description="TfoX N-terminal" evidence="1">
    <location>
        <begin position="19"/>
        <end position="103"/>
    </location>
</feature>
<dbReference type="Proteomes" id="UP001432128">
    <property type="component" value="Chromosome"/>
</dbReference>